<geneLocation type="plasmid" evidence="1">
    <name>p1</name>
</geneLocation>
<evidence type="ECO:0000313" key="1">
    <source>
        <dbReference type="EMBL" id="XCD19146.1"/>
    </source>
</evidence>
<reference evidence="1" key="1">
    <citation type="submission" date="2023-01" db="EMBL/GenBank/DDBJ databases">
        <title>Vibrio sp. CB1-14 genome sequencing.</title>
        <authorList>
            <person name="Otstavnykh N."/>
            <person name="Isaeva M."/>
            <person name="Meleshko D."/>
        </authorList>
    </citation>
    <scope>NUCLEOTIDE SEQUENCE</scope>
    <source>
        <strain evidence="1">CB1-14</strain>
        <plasmid evidence="1">p1</plasmid>
    </source>
</reference>
<sequence>MPNRFPKRYEVCGDHVVVSQELHRTLNILAGRFYSQMGYKHIEGFDYSSSLHPQEQLMYAFALEAAYLQQSTGALDD</sequence>
<gene>
    <name evidence="1" type="ORF">PG915_24735</name>
</gene>
<protein>
    <submittedName>
        <fullName evidence="1">Uncharacterized protein</fullName>
    </submittedName>
</protein>
<dbReference type="AlphaFoldDB" id="A0AAU8BR05"/>
<proteinExistence type="predicted"/>
<organism evidence="1">
    <name type="scientific">Vibrio chaetopteri</name>
    <dbReference type="NCBI Taxonomy" id="3016528"/>
    <lineage>
        <taxon>Bacteria</taxon>
        <taxon>Pseudomonadati</taxon>
        <taxon>Pseudomonadota</taxon>
        <taxon>Gammaproteobacteria</taxon>
        <taxon>Vibrionales</taxon>
        <taxon>Vibrionaceae</taxon>
        <taxon>Vibrio</taxon>
    </lineage>
</organism>
<accession>A0AAU8BR05</accession>
<keyword evidence="1" id="KW-0614">Plasmid</keyword>
<name>A0AAU8BR05_9VIBR</name>
<dbReference type="KEGG" id="vck:PG915_24735"/>
<dbReference type="RefSeq" id="WP_353500272.1">
    <property type="nucleotide sequence ID" value="NZ_CP115922.1"/>
</dbReference>
<dbReference type="EMBL" id="CP115922">
    <property type="protein sequence ID" value="XCD19146.1"/>
    <property type="molecule type" value="Genomic_DNA"/>
</dbReference>